<gene>
    <name evidence="1" type="ORF">WL73_11695</name>
</gene>
<dbReference type="Proteomes" id="UP000062998">
    <property type="component" value="Unassembled WGS sequence"/>
</dbReference>
<dbReference type="EMBL" id="LPIX01000041">
    <property type="protein sequence ID" value="KWE05636.1"/>
    <property type="molecule type" value="Genomic_DNA"/>
</dbReference>
<proteinExistence type="predicted"/>
<evidence type="ECO:0000313" key="1">
    <source>
        <dbReference type="EMBL" id="KWE05636.1"/>
    </source>
</evidence>
<name>A0A107F7W8_9BURK</name>
<accession>A0A107F7W8</accession>
<comment type="caution">
    <text evidence="1">The sequence shown here is derived from an EMBL/GenBank/DDBJ whole genome shotgun (WGS) entry which is preliminary data.</text>
</comment>
<dbReference type="AlphaFoldDB" id="A0A107F7W8"/>
<organism evidence="1 2">
    <name type="scientific">Burkholderia ubonensis</name>
    <dbReference type="NCBI Taxonomy" id="101571"/>
    <lineage>
        <taxon>Bacteria</taxon>
        <taxon>Pseudomonadati</taxon>
        <taxon>Pseudomonadota</taxon>
        <taxon>Betaproteobacteria</taxon>
        <taxon>Burkholderiales</taxon>
        <taxon>Burkholderiaceae</taxon>
        <taxon>Burkholderia</taxon>
        <taxon>Burkholderia cepacia complex</taxon>
    </lineage>
</organism>
<reference evidence="1 2" key="1">
    <citation type="submission" date="2015-11" db="EMBL/GenBank/DDBJ databases">
        <title>Expanding the genomic diversity of Burkholderia species for the development of highly accurate diagnostics.</title>
        <authorList>
            <person name="Sahl J."/>
            <person name="Keim P."/>
            <person name="Wagner D."/>
        </authorList>
    </citation>
    <scope>NUCLEOTIDE SEQUENCE [LARGE SCALE GENOMIC DNA]</scope>
    <source>
        <strain evidence="1 2">MSMB2167WGS</strain>
    </source>
</reference>
<protein>
    <submittedName>
        <fullName evidence="1">Uncharacterized protein</fullName>
    </submittedName>
</protein>
<sequence length="155" mass="17096">MMDGLARASPQDRYDYYSFVAAIMDRHSLDRCVSASTSDVMKWIAASQLSDAETETLFRVMFNARKALGQNLPKAQVTPGEVKKAMLAMGAELDREYPIGTPLRTRYRNTALHLDQASADDICFVGQVGLHLVLALDPTSRDVMLLMGQLGVTPD</sequence>
<evidence type="ECO:0000313" key="2">
    <source>
        <dbReference type="Proteomes" id="UP000062998"/>
    </source>
</evidence>